<feature type="coiled-coil region" evidence="1">
    <location>
        <begin position="14"/>
        <end position="48"/>
    </location>
</feature>
<organism evidence="2 3">
    <name type="scientific">Brassica cretica</name>
    <name type="common">Mustard</name>
    <dbReference type="NCBI Taxonomy" id="69181"/>
    <lineage>
        <taxon>Eukaryota</taxon>
        <taxon>Viridiplantae</taxon>
        <taxon>Streptophyta</taxon>
        <taxon>Embryophyta</taxon>
        <taxon>Tracheophyta</taxon>
        <taxon>Spermatophyta</taxon>
        <taxon>Magnoliopsida</taxon>
        <taxon>eudicotyledons</taxon>
        <taxon>Gunneridae</taxon>
        <taxon>Pentapetalae</taxon>
        <taxon>rosids</taxon>
        <taxon>malvids</taxon>
        <taxon>Brassicales</taxon>
        <taxon>Brassicaceae</taxon>
        <taxon>Brassiceae</taxon>
        <taxon>Brassica</taxon>
    </lineage>
</organism>
<name>A0A8S9P6W0_BRACR</name>
<dbReference type="Proteomes" id="UP000712600">
    <property type="component" value="Unassembled WGS sequence"/>
</dbReference>
<evidence type="ECO:0000313" key="3">
    <source>
        <dbReference type="Proteomes" id="UP000712600"/>
    </source>
</evidence>
<comment type="caution">
    <text evidence="2">The sequence shown here is derived from an EMBL/GenBank/DDBJ whole genome shotgun (WGS) entry which is preliminary data.</text>
</comment>
<dbReference type="EMBL" id="QGKX02001521">
    <property type="protein sequence ID" value="KAF3510990.1"/>
    <property type="molecule type" value="Genomic_DNA"/>
</dbReference>
<evidence type="ECO:0000256" key="1">
    <source>
        <dbReference type="SAM" id="Coils"/>
    </source>
</evidence>
<keyword evidence="1" id="KW-0175">Coiled coil</keyword>
<accession>A0A8S9P6W0</accession>
<sequence length="234" mass="26181">MEGHLRDHLSREEVEAGKITIRELRRELESARAENKKLSGELNVANKDEESQILVTRHMRWLPLQRVIANVELLEEFKDGGLEPKEERREKVDLSVGFGVRPARERACRRRSPLPFSINCPAFVSSPSSPAFALSKLWPTTTRGDSVLGVKTWLPGGYGVVKTLVVYFVAVLRVWVSIMDRVGLVCLSCVGALALSDEISKSDEALRRVGRVGRTEMVSAEALQVLSSDEMKLR</sequence>
<proteinExistence type="predicted"/>
<protein>
    <submittedName>
        <fullName evidence="2">Uncharacterized protein</fullName>
    </submittedName>
</protein>
<reference evidence="2" key="1">
    <citation type="submission" date="2019-12" db="EMBL/GenBank/DDBJ databases">
        <title>Genome sequencing and annotation of Brassica cretica.</title>
        <authorList>
            <person name="Studholme D.J."/>
            <person name="Sarris P."/>
        </authorList>
    </citation>
    <scope>NUCLEOTIDE SEQUENCE</scope>
    <source>
        <strain evidence="2">PFS-109/04</strain>
        <tissue evidence="2">Leaf</tissue>
    </source>
</reference>
<dbReference type="AlphaFoldDB" id="A0A8S9P6W0"/>
<evidence type="ECO:0000313" key="2">
    <source>
        <dbReference type="EMBL" id="KAF3510990.1"/>
    </source>
</evidence>
<gene>
    <name evidence="2" type="ORF">F2Q69_00007339</name>
</gene>